<dbReference type="Gene3D" id="3.30.710.10">
    <property type="entry name" value="Potassium Channel Kv1.1, Chain A"/>
    <property type="match status" value="1"/>
</dbReference>
<keyword evidence="4" id="KW-1185">Reference proteome</keyword>
<dbReference type="Proteomes" id="UP000799536">
    <property type="component" value="Unassembled WGS sequence"/>
</dbReference>
<feature type="compositionally biased region" description="Polar residues" evidence="1">
    <location>
        <begin position="423"/>
        <end position="434"/>
    </location>
</feature>
<organism evidence="3 4">
    <name type="scientific">Delitschia confertaspora ATCC 74209</name>
    <dbReference type="NCBI Taxonomy" id="1513339"/>
    <lineage>
        <taxon>Eukaryota</taxon>
        <taxon>Fungi</taxon>
        <taxon>Dikarya</taxon>
        <taxon>Ascomycota</taxon>
        <taxon>Pezizomycotina</taxon>
        <taxon>Dothideomycetes</taxon>
        <taxon>Pleosporomycetidae</taxon>
        <taxon>Pleosporales</taxon>
        <taxon>Delitschiaceae</taxon>
        <taxon>Delitschia</taxon>
    </lineage>
</organism>
<dbReference type="PANTHER" id="PTHR47369">
    <property type="entry name" value="BTB/POZ DOMAIN-CONTAINING PROTEIN"/>
    <property type="match status" value="1"/>
</dbReference>
<dbReference type="OrthoDB" id="6359943at2759"/>
<dbReference type="SUPFAM" id="SSF54695">
    <property type="entry name" value="POZ domain"/>
    <property type="match status" value="1"/>
</dbReference>
<dbReference type="PANTHER" id="PTHR47369:SF1">
    <property type="entry name" value="BTB_POZ DOMAIN-CONTAINING PROTEIN"/>
    <property type="match status" value="1"/>
</dbReference>
<dbReference type="EMBL" id="ML993956">
    <property type="protein sequence ID" value="KAF2201922.1"/>
    <property type="molecule type" value="Genomic_DNA"/>
</dbReference>
<accession>A0A9P4MTB9</accession>
<feature type="compositionally biased region" description="Acidic residues" evidence="1">
    <location>
        <begin position="732"/>
        <end position="745"/>
    </location>
</feature>
<feature type="region of interest" description="Disordered" evidence="1">
    <location>
        <begin position="418"/>
        <end position="464"/>
    </location>
</feature>
<evidence type="ECO:0000313" key="4">
    <source>
        <dbReference type="Proteomes" id="UP000799536"/>
    </source>
</evidence>
<evidence type="ECO:0000313" key="3">
    <source>
        <dbReference type="EMBL" id="KAF2201922.1"/>
    </source>
</evidence>
<feature type="region of interest" description="Disordered" evidence="1">
    <location>
        <begin position="1"/>
        <end position="50"/>
    </location>
</feature>
<feature type="region of interest" description="Disordered" evidence="1">
    <location>
        <begin position="616"/>
        <end position="677"/>
    </location>
</feature>
<name>A0A9P4MTB9_9PLEO</name>
<feature type="region of interest" description="Disordered" evidence="1">
    <location>
        <begin position="825"/>
        <end position="852"/>
    </location>
</feature>
<evidence type="ECO:0000256" key="1">
    <source>
        <dbReference type="SAM" id="MobiDB-lite"/>
    </source>
</evidence>
<comment type="caution">
    <text evidence="3">The sequence shown here is derived from an EMBL/GenBank/DDBJ whole genome shotgun (WGS) entry which is preliminary data.</text>
</comment>
<feature type="domain" description="BTB" evidence="2">
    <location>
        <begin position="108"/>
        <end position="180"/>
    </location>
</feature>
<evidence type="ECO:0000259" key="2">
    <source>
        <dbReference type="PROSITE" id="PS50097"/>
    </source>
</evidence>
<dbReference type="AlphaFoldDB" id="A0A9P4MTB9"/>
<feature type="compositionally biased region" description="Basic and acidic residues" evidence="1">
    <location>
        <begin position="838"/>
        <end position="852"/>
    </location>
</feature>
<dbReference type="Pfam" id="PF00651">
    <property type="entry name" value="BTB"/>
    <property type="match status" value="1"/>
</dbReference>
<gene>
    <name evidence="3" type="ORF">GQ43DRAFT_17500</name>
</gene>
<feature type="compositionally biased region" description="Polar residues" evidence="1">
    <location>
        <begin position="621"/>
        <end position="631"/>
    </location>
</feature>
<proteinExistence type="predicted"/>
<sequence length="869" mass="96774">MAQYPIRTRSNEGSSPSSPPATMIPRAQKAADDPTTPVEGRNSLDRRGRDYTTMTTLTRLFAGGESNHELPNRSYNQGNGPMYLRSVSNSLSLPDHLYTRGLLEGRHSDITVIAFGQRYALHRLILDQAPFFNNALSGPWVESQSKEVTLHPEEVDSCITQQAFELTMKRLYGGDISQEADEEAVGLFATGCWLEMQDLVESSIESILRQMNPERLAPLIRLVTSNYYGRPGERILASAKSMLCRDGWEMPLNYWDGIPGDIIREIIGGDAFYVPIEWDRWVLAKRLLDRRLRRKAYEVGLIERGTRLIPKAPDSLLLTAVRFDAVYRQNTLTVSQPMPESHQMWVGLYTHPDIEPLLVLVDEGIHYTHFEYEQLEFIKNSRDVFGLPVIPEKVASNALWQQLALRQKVLNAEEEQQELGLSRTVQEPVTTTQDPPSPKGKQRAGSTAEEDDTEGIDSGSWDGNAKPRKFWIPRCDCTIVLGNGAEPAVTVSSPSHRHTTRLSATVHPEDAQWATDFASSISTMANVNTRTDHPGRPTSASGSNAGQPRPIAYTEFPPFRFSVEFPNPRVLRDRKRVYSRTVSYAGSLWNIYIQRVQSSKSVQLGVYLHRARENETDDKLTGSSLTEQNVGPVQEQIGRFSGIQNHRGRRRPNLHSWADQDDGSGSGGDPDVSRGGTARRIYGIVRPMYPIGRPGNLDEGFTLSGVPTSSARNAEMQRVLKAEPDIAAVSTYDEDDPSDSDDEDPNAAYPNPSVFLSGTSKSGAAQATLPAYIDGRPTIRTYFKIYSPSKGGRMLSVYESAPDRFNFSQSWGWKSSTLMLDEAGLGEGQEEEDEGDGEERGEMERAGEKVDGKRRGEGRLRFAVVIGNV</sequence>
<protein>
    <recommendedName>
        <fullName evidence="2">BTB domain-containing protein</fullName>
    </recommendedName>
</protein>
<feature type="compositionally biased region" description="Acidic residues" evidence="1">
    <location>
        <begin position="828"/>
        <end position="837"/>
    </location>
</feature>
<feature type="region of interest" description="Disordered" evidence="1">
    <location>
        <begin position="727"/>
        <end position="760"/>
    </location>
</feature>
<dbReference type="PROSITE" id="PS50097">
    <property type="entry name" value="BTB"/>
    <property type="match status" value="1"/>
</dbReference>
<dbReference type="InterPro" id="IPR011333">
    <property type="entry name" value="SKP1/BTB/POZ_sf"/>
</dbReference>
<dbReference type="InterPro" id="IPR000210">
    <property type="entry name" value="BTB/POZ_dom"/>
</dbReference>
<reference evidence="3" key="1">
    <citation type="journal article" date="2020" name="Stud. Mycol.">
        <title>101 Dothideomycetes genomes: a test case for predicting lifestyles and emergence of pathogens.</title>
        <authorList>
            <person name="Haridas S."/>
            <person name="Albert R."/>
            <person name="Binder M."/>
            <person name="Bloem J."/>
            <person name="Labutti K."/>
            <person name="Salamov A."/>
            <person name="Andreopoulos B."/>
            <person name="Baker S."/>
            <person name="Barry K."/>
            <person name="Bills G."/>
            <person name="Bluhm B."/>
            <person name="Cannon C."/>
            <person name="Castanera R."/>
            <person name="Culley D."/>
            <person name="Daum C."/>
            <person name="Ezra D."/>
            <person name="Gonzalez J."/>
            <person name="Henrissat B."/>
            <person name="Kuo A."/>
            <person name="Liang C."/>
            <person name="Lipzen A."/>
            <person name="Lutzoni F."/>
            <person name="Magnuson J."/>
            <person name="Mondo S."/>
            <person name="Nolan M."/>
            <person name="Ohm R."/>
            <person name="Pangilinan J."/>
            <person name="Park H.-J."/>
            <person name="Ramirez L."/>
            <person name="Alfaro M."/>
            <person name="Sun H."/>
            <person name="Tritt A."/>
            <person name="Yoshinaga Y."/>
            <person name="Zwiers L.-H."/>
            <person name="Turgeon B."/>
            <person name="Goodwin S."/>
            <person name="Spatafora J."/>
            <person name="Crous P."/>
            <person name="Grigoriev I."/>
        </authorList>
    </citation>
    <scope>NUCLEOTIDE SEQUENCE</scope>
    <source>
        <strain evidence="3">ATCC 74209</strain>
    </source>
</reference>